<dbReference type="InterPro" id="IPR036318">
    <property type="entry name" value="FAD-bd_PCMH-like_sf"/>
</dbReference>
<dbReference type="SUPFAM" id="SSF56176">
    <property type="entry name" value="FAD-binding/transporter-associated domain-like"/>
    <property type="match status" value="1"/>
</dbReference>
<evidence type="ECO:0000259" key="4">
    <source>
        <dbReference type="PROSITE" id="PS51387"/>
    </source>
</evidence>
<feature type="chain" id="PRO_5013287551" description="FAD-binding PCMH-type domain-containing protein" evidence="3">
    <location>
        <begin position="21"/>
        <end position="592"/>
    </location>
</feature>
<dbReference type="STRING" id="1447883.A0A2B7YL18"/>
<keyword evidence="3" id="KW-0732">Signal</keyword>
<dbReference type="InterPro" id="IPR016169">
    <property type="entry name" value="FAD-bd_PCMH_sub2"/>
</dbReference>
<dbReference type="PROSITE" id="PS51387">
    <property type="entry name" value="FAD_PCMH"/>
    <property type="match status" value="1"/>
</dbReference>
<evidence type="ECO:0000256" key="1">
    <source>
        <dbReference type="ARBA" id="ARBA00005466"/>
    </source>
</evidence>
<sequence length="592" mass="64973">MGLLSRSVLALLGSSLLVTASPTAIIEHTKRGTLIARQDGNYECKCYAGDDCWPAEAEWNALNSTVDGQLFNVIPDPAVCYQEYEGIPTYDAVKCAEVTQKWGEQQWQTDQQVSNLWVLWTNMTCLPPSAGGGDTCTQGHIPDYVIMATTHDHIKAGIDFVRENNLRLIIRNTGHDFLGRSTGYGALAINTHSFKDVEFIEQYTSSDGEYNGRAVKVGAGIQGRELYTLANQQNPPQTIVAGECPTVGFAGGYIQGGGHGPMSTHYGMAADQVLEFEVITADGEFVTANAAENADLFWAVAGGGPSTFAAVLTVTIKTFDDAEASGFNFDLTTTDPEEFWKGVEIFHSYSNHWIENGMFVYFELGHMLFRVHPAVAPKLNEAQLENITQPLLDELTAANIPHTFSTKTFQSFYDLYIDMFEDEGTGSAAHVGGRIFTKKDIAEHNKEIVEAYRLSAEGAGMFFIGHIVGPGEGLPTVNNAIHPTWRQASTFTISSLAVPFDASKALKDELQDYLTNVGDAALRDASPNGAAYVNEGNLEEPNWQEAYWGSNYPRLLELKEKWDSGRIFYARTTPGTEDWAVIDDLGRLCKKV</sequence>
<dbReference type="Gene3D" id="3.30.465.10">
    <property type="match status" value="2"/>
</dbReference>
<feature type="signal peptide" evidence="3">
    <location>
        <begin position="1"/>
        <end position="20"/>
    </location>
</feature>
<name>A0A2B7YL18_POLH7</name>
<dbReference type="Pfam" id="PF08031">
    <property type="entry name" value="BBE"/>
    <property type="match status" value="1"/>
</dbReference>
<dbReference type="EMBL" id="PDNA01000034">
    <property type="protein sequence ID" value="PGH21538.1"/>
    <property type="molecule type" value="Genomic_DNA"/>
</dbReference>
<gene>
    <name evidence="5" type="ORF">AJ80_03206</name>
</gene>
<accession>A0A2B7YL18</accession>
<dbReference type="GO" id="GO:0071949">
    <property type="term" value="F:FAD binding"/>
    <property type="evidence" value="ECO:0007669"/>
    <property type="project" value="InterPro"/>
</dbReference>
<keyword evidence="6" id="KW-1185">Reference proteome</keyword>
<comment type="similarity">
    <text evidence="1">Belongs to the oxygen-dependent FAD-linked oxidoreductase family.</text>
</comment>
<dbReference type="GO" id="GO:0016491">
    <property type="term" value="F:oxidoreductase activity"/>
    <property type="evidence" value="ECO:0007669"/>
    <property type="project" value="UniProtKB-KW"/>
</dbReference>
<evidence type="ECO:0000256" key="2">
    <source>
        <dbReference type="ARBA" id="ARBA00023002"/>
    </source>
</evidence>
<keyword evidence="2" id="KW-0560">Oxidoreductase</keyword>
<organism evidence="5 6">
    <name type="scientific">Polytolypa hystricis (strain UAMH7299)</name>
    <dbReference type="NCBI Taxonomy" id="1447883"/>
    <lineage>
        <taxon>Eukaryota</taxon>
        <taxon>Fungi</taxon>
        <taxon>Dikarya</taxon>
        <taxon>Ascomycota</taxon>
        <taxon>Pezizomycotina</taxon>
        <taxon>Eurotiomycetes</taxon>
        <taxon>Eurotiomycetidae</taxon>
        <taxon>Onygenales</taxon>
        <taxon>Onygenales incertae sedis</taxon>
        <taxon>Polytolypa</taxon>
    </lineage>
</organism>
<dbReference type="OrthoDB" id="9983560at2759"/>
<proteinExistence type="inferred from homology"/>
<evidence type="ECO:0000313" key="6">
    <source>
        <dbReference type="Proteomes" id="UP000224634"/>
    </source>
</evidence>
<dbReference type="InterPro" id="IPR050432">
    <property type="entry name" value="FAD-linked_Oxidoreductases_BP"/>
</dbReference>
<dbReference type="InterPro" id="IPR006094">
    <property type="entry name" value="Oxid_FAD_bind_N"/>
</dbReference>
<protein>
    <recommendedName>
        <fullName evidence="4">FAD-binding PCMH-type domain-containing protein</fullName>
    </recommendedName>
</protein>
<dbReference type="InterPro" id="IPR016166">
    <property type="entry name" value="FAD-bd_PCMH"/>
</dbReference>
<reference evidence="5 6" key="1">
    <citation type="submission" date="2017-10" db="EMBL/GenBank/DDBJ databases">
        <title>Comparative genomics in systemic dimorphic fungi from Ajellomycetaceae.</title>
        <authorList>
            <person name="Munoz J.F."/>
            <person name="Mcewen J.G."/>
            <person name="Clay O.K."/>
            <person name="Cuomo C.A."/>
        </authorList>
    </citation>
    <scope>NUCLEOTIDE SEQUENCE [LARGE SCALE GENOMIC DNA]</scope>
    <source>
        <strain evidence="5 6">UAMH7299</strain>
    </source>
</reference>
<dbReference type="PANTHER" id="PTHR13878:SF97">
    <property type="entry name" value="ISOAMYL ALCOHOL OXIDASE"/>
    <property type="match status" value="1"/>
</dbReference>
<feature type="domain" description="FAD-binding PCMH-type" evidence="4">
    <location>
        <begin position="138"/>
        <end position="321"/>
    </location>
</feature>
<evidence type="ECO:0000313" key="5">
    <source>
        <dbReference type="EMBL" id="PGH21538.1"/>
    </source>
</evidence>
<evidence type="ECO:0000256" key="3">
    <source>
        <dbReference type="SAM" id="SignalP"/>
    </source>
</evidence>
<dbReference type="PANTHER" id="PTHR13878">
    <property type="entry name" value="GULONOLACTONE OXIDASE"/>
    <property type="match status" value="1"/>
</dbReference>
<dbReference type="InterPro" id="IPR012951">
    <property type="entry name" value="BBE"/>
</dbReference>
<dbReference type="Proteomes" id="UP000224634">
    <property type="component" value="Unassembled WGS sequence"/>
</dbReference>
<comment type="caution">
    <text evidence="5">The sequence shown here is derived from an EMBL/GenBank/DDBJ whole genome shotgun (WGS) entry which is preliminary data.</text>
</comment>
<dbReference type="AlphaFoldDB" id="A0A2B7YL18"/>
<dbReference type="Pfam" id="PF01565">
    <property type="entry name" value="FAD_binding_4"/>
    <property type="match status" value="1"/>
</dbReference>